<evidence type="ECO:0000256" key="2">
    <source>
        <dbReference type="ARBA" id="ARBA00022801"/>
    </source>
</evidence>
<dbReference type="GO" id="GO:0005634">
    <property type="term" value="C:nucleus"/>
    <property type="evidence" value="ECO:0007669"/>
    <property type="project" value="TreeGrafter"/>
</dbReference>
<dbReference type="InterPro" id="IPR000086">
    <property type="entry name" value="NUDIX_hydrolase_dom"/>
</dbReference>
<dbReference type="GO" id="GO:0005737">
    <property type="term" value="C:cytoplasm"/>
    <property type="evidence" value="ECO:0007669"/>
    <property type="project" value="TreeGrafter"/>
</dbReference>
<dbReference type="Gene3D" id="3.90.79.10">
    <property type="entry name" value="Nucleoside Triphosphate Pyrophosphohydrolase"/>
    <property type="match status" value="1"/>
</dbReference>
<dbReference type="InterPro" id="IPR020084">
    <property type="entry name" value="NUDIX_hydrolase_CS"/>
</dbReference>
<dbReference type="SUPFAM" id="SSF55811">
    <property type="entry name" value="Nudix"/>
    <property type="match status" value="1"/>
</dbReference>
<keyword evidence="5" id="KW-1185">Reference proteome</keyword>
<dbReference type="Proteomes" id="UP001291623">
    <property type="component" value="Unassembled WGS sequence"/>
</dbReference>
<evidence type="ECO:0000259" key="3">
    <source>
        <dbReference type="Pfam" id="PF00293"/>
    </source>
</evidence>
<dbReference type="InterPro" id="IPR015797">
    <property type="entry name" value="NUDIX_hydrolase-like_dom_sf"/>
</dbReference>
<comment type="caution">
    <text evidence="4">The sequence shown here is derived from an EMBL/GenBank/DDBJ whole genome shotgun (WGS) entry which is preliminary data.</text>
</comment>
<evidence type="ECO:0000313" key="5">
    <source>
        <dbReference type="Proteomes" id="UP001291623"/>
    </source>
</evidence>
<keyword evidence="2" id="KW-0378">Hydrolase</keyword>
<dbReference type="PANTHER" id="PTHR12629">
    <property type="entry name" value="DIPHOSPHOINOSITOL POLYPHOSPHATE PHOSPHOHYDROLASE"/>
    <property type="match status" value="1"/>
</dbReference>
<dbReference type="GO" id="GO:0046872">
    <property type="term" value="F:metal ion binding"/>
    <property type="evidence" value="ECO:0007669"/>
    <property type="project" value="UniProtKB-KW"/>
</dbReference>
<evidence type="ECO:0000256" key="1">
    <source>
        <dbReference type="ARBA" id="ARBA00022723"/>
    </source>
</evidence>
<proteinExistence type="predicted"/>
<name>A0AAE1R635_9SOLA</name>
<accession>A0AAE1R635</accession>
<dbReference type="EMBL" id="JAVYJV010000019">
    <property type="protein sequence ID" value="KAK4345916.1"/>
    <property type="molecule type" value="Genomic_DNA"/>
</dbReference>
<sequence>MSDETLFGLLSGVVVGGWENDETVKEAAVREAIEEAGVRGNLVTRLFSFLALIIAPSSGTVHSLPWSDNMKSRRMGPKANPGFEVYEFLQRPQVIYNNNWVDS</sequence>
<organism evidence="4 5">
    <name type="scientific">Anisodus tanguticus</name>
    <dbReference type="NCBI Taxonomy" id="243964"/>
    <lineage>
        <taxon>Eukaryota</taxon>
        <taxon>Viridiplantae</taxon>
        <taxon>Streptophyta</taxon>
        <taxon>Embryophyta</taxon>
        <taxon>Tracheophyta</taxon>
        <taxon>Spermatophyta</taxon>
        <taxon>Magnoliopsida</taxon>
        <taxon>eudicotyledons</taxon>
        <taxon>Gunneridae</taxon>
        <taxon>Pentapetalae</taxon>
        <taxon>asterids</taxon>
        <taxon>lamiids</taxon>
        <taxon>Solanales</taxon>
        <taxon>Solanaceae</taxon>
        <taxon>Solanoideae</taxon>
        <taxon>Hyoscyameae</taxon>
        <taxon>Anisodus</taxon>
    </lineage>
</organism>
<reference evidence="4" key="1">
    <citation type="submission" date="2023-12" db="EMBL/GenBank/DDBJ databases">
        <title>Genome assembly of Anisodus tanguticus.</title>
        <authorList>
            <person name="Wang Y.-J."/>
        </authorList>
    </citation>
    <scope>NUCLEOTIDE SEQUENCE</scope>
    <source>
        <strain evidence="4">KB-2021</strain>
        <tissue evidence="4">Leaf</tissue>
    </source>
</reference>
<dbReference type="AlphaFoldDB" id="A0AAE1R635"/>
<keyword evidence="1" id="KW-0479">Metal-binding</keyword>
<dbReference type="PROSITE" id="PS00893">
    <property type="entry name" value="NUDIX_BOX"/>
    <property type="match status" value="1"/>
</dbReference>
<evidence type="ECO:0000313" key="4">
    <source>
        <dbReference type="EMBL" id="KAK4345916.1"/>
    </source>
</evidence>
<dbReference type="Pfam" id="PF00293">
    <property type="entry name" value="NUDIX"/>
    <property type="match status" value="1"/>
</dbReference>
<feature type="domain" description="Nudix hydrolase" evidence="3">
    <location>
        <begin position="13"/>
        <end position="47"/>
    </location>
</feature>
<protein>
    <recommendedName>
        <fullName evidence="3">Nudix hydrolase domain-containing protein</fullName>
    </recommendedName>
</protein>
<gene>
    <name evidence="4" type="ORF">RND71_036092</name>
</gene>
<dbReference type="PANTHER" id="PTHR12629:SF0">
    <property type="entry name" value="DIPHOSPHOINOSITOL-POLYPHOSPHATE DIPHOSPHATASE"/>
    <property type="match status" value="1"/>
</dbReference>
<dbReference type="GO" id="GO:0016787">
    <property type="term" value="F:hydrolase activity"/>
    <property type="evidence" value="ECO:0007669"/>
    <property type="project" value="UniProtKB-KW"/>
</dbReference>